<dbReference type="AlphaFoldDB" id="A0AA39NVW2"/>
<comment type="caution">
    <text evidence="1">The sequence shown here is derived from an EMBL/GenBank/DDBJ whole genome shotgun (WGS) entry which is preliminary data.</text>
</comment>
<dbReference type="Proteomes" id="UP001175227">
    <property type="component" value="Unassembled WGS sequence"/>
</dbReference>
<organism evidence="1 2">
    <name type="scientific">Armillaria novae-zelandiae</name>
    <dbReference type="NCBI Taxonomy" id="153914"/>
    <lineage>
        <taxon>Eukaryota</taxon>
        <taxon>Fungi</taxon>
        <taxon>Dikarya</taxon>
        <taxon>Basidiomycota</taxon>
        <taxon>Agaricomycotina</taxon>
        <taxon>Agaricomycetes</taxon>
        <taxon>Agaricomycetidae</taxon>
        <taxon>Agaricales</taxon>
        <taxon>Marasmiineae</taxon>
        <taxon>Physalacriaceae</taxon>
        <taxon>Armillaria</taxon>
    </lineage>
</organism>
<dbReference type="InterPro" id="IPR036396">
    <property type="entry name" value="Cyt_P450_sf"/>
</dbReference>
<dbReference type="GO" id="GO:0004497">
    <property type="term" value="F:monooxygenase activity"/>
    <property type="evidence" value="ECO:0007669"/>
    <property type="project" value="InterPro"/>
</dbReference>
<evidence type="ECO:0000313" key="1">
    <source>
        <dbReference type="EMBL" id="KAK0472716.1"/>
    </source>
</evidence>
<dbReference type="GO" id="GO:0020037">
    <property type="term" value="F:heme binding"/>
    <property type="evidence" value="ECO:0007669"/>
    <property type="project" value="InterPro"/>
</dbReference>
<dbReference type="Gene3D" id="1.10.630.10">
    <property type="entry name" value="Cytochrome P450"/>
    <property type="match status" value="1"/>
</dbReference>
<keyword evidence="2" id="KW-1185">Reference proteome</keyword>
<dbReference type="GO" id="GO:0016705">
    <property type="term" value="F:oxidoreductase activity, acting on paired donors, with incorporation or reduction of molecular oxygen"/>
    <property type="evidence" value="ECO:0007669"/>
    <property type="project" value="InterPro"/>
</dbReference>
<dbReference type="GO" id="GO:0005506">
    <property type="term" value="F:iron ion binding"/>
    <property type="evidence" value="ECO:0007669"/>
    <property type="project" value="InterPro"/>
</dbReference>
<proteinExistence type="predicted"/>
<protein>
    <recommendedName>
        <fullName evidence="3">Cytochrome P450</fullName>
    </recommendedName>
</protein>
<evidence type="ECO:0008006" key="3">
    <source>
        <dbReference type="Google" id="ProtNLM"/>
    </source>
</evidence>
<sequence>MSHLLPKVLTPDFIRDFSDWVHLPFVSSALKKTRESFEALTSHMLDVISLARACVASGKAADMDAALLRNLVEANMFEETDFNHKRLTDNELLSNTLTFLSAGACDWHQ</sequence>
<accession>A0AA39NVW2</accession>
<gene>
    <name evidence="1" type="ORF">IW261DRAFT_729326</name>
</gene>
<dbReference type="SUPFAM" id="SSF48264">
    <property type="entry name" value="Cytochrome P450"/>
    <property type="match status" value="1"/>
</dbReference>
<dbReference type="EMBL" id="JAUEPR010000038">
    <property type="protein sequence ID" value="KAK0472716.1"/>
    <property type="molecule type" value="Genomic_DNA"/>
</dbReference>
<reference evidence="1" key="1">
    <citation type="submission" date="2023-06" db="EMBL/GenBank/DDBJ databases">
        <authorList>
            <consortium name="Lawrence Berkeley National Laboratory"/>
            <person name="Ahrendt S."/>
            <person name="Sahu N."/>
            <person name="Indic B."/>
            <person name="Wong-Bajracharya J."/>
            <person name="Merenyi Z."/>
            <person name="Ke H.-M."/>
            <person name="Monk M."/>
            <person name="Kocsube S."/>
            <person name="Drula E."/>
            <person name="Lipzen A."/>
            <person name="Balint B."/>
            <person name="Henrissat B."/>
            <person name="Andreopoulos B."/>
            <person name="Martin F.M."/>
            <person name="Harder C.B."/>
            <person name="Rigling D."/>
            <person name="Ford K.L."/>
            <person name="Foster G.D."/>
            <person name="Pangilinan J."/>
            <person name="Papanicolaou A."/>
            <person name="Barry K."/>
            <person name="LaButti K."/>
            <person name="Viragh M."/>
            <person name="Koriabine M."/>
            <person name="Yan M."/>
            <person name="Riley R."/>
            <person name="Champramary S."/>
            <person name="Plett K.L."/>
            <person name="Tsai I.J."/>
            <person name="Slot J."/>
            <person name="Sipos G."/>
            <person name="Plett J."/>
            <person name="Nagy L.G."/>
            <person name="Grigoriev I.V."/>
        </authorList>
    </citation>
    <scope>NUCLEOTIDE SEQUENCE</scope>
    <source>
        <strain evidence="1">ICMP 16352</strain>
    </source>
</reference>
<evidence type="ECO:0000313" key="2">
    <source>
        <dbReference type="Proteomes" id="UP001175227"/>
    </source>
</evidence>
<name>A0AA39NVW2_9AGAR</name>